<dbReference type="EMBL" id="SIDB01000003">
    <property type="protein sequence ID" value="KAI3434785.1"/>
    <property type="molecule type" value="Genomic_DNA"/>
</dbReference>
<feature type="compositionally biased region" description="Basic and acidic residues" evidence="4">
    <location>
        <begin position="662"/>
        <end position="691"/>
    </location>
</feature>
<feature type="compositionally biased region" description="Gly residues" evidence="4">
    <location>
        <begin position="864"/>
        <end position="874"/>
    </location>
</feature>
<evidence type="ECO:0000313" key="5">
    <source>
        <dbReference type="EMBL" id="KAI3434785.1"/>
    </source>
</evidence>
<feature type="compositionally biased region" description="Low complexity" evidence="4">
    <location>
        <begin position="1007"/>
        <end position="1017"/>
    </location>
</feature>
<feature type="compositionally biased region" description="Basic and acidic residues" evidence="4">
    <location>
        <begin position="607"/>
        <end position="629"/>
    </location>
</feature>
<keyword evidence="2" id="KW-0805">Transcription regulation</keyword>
<feature type="compositionally biased region" description="Gly residues" evidence="4">
    <location>
        <begin position="347"/>
        <end position="356"/>
    </location>
</feature>
<feature type="region of interest" description="Disordered" evidence="4">
    <location>
        <begin position="785"/>
        <end position="1062"/>
    </location>
</feature>
<dbReference type="InterPro" id="IPR008991">
    <property type="entry name" value="Translation_prot_SH3-like_sf"/>
</dbReference>
<dbReference type="SUPFAM" id="SSF50104">
    <property type="entry name" value="Translation proteins SH3-like domain"/>
    <property type="match status" value="1"/>
</dbReference>
<dbReference type="GO" id="GO:0031564">
    <property type="term" value="P:transcription antitermination"/>
    <property type="evidence" value="ECO:0007669"/>
    <property type="project" value="UniProtKB-KW"/>
</dbReference>
<feature type="compositionally biased region" description="Basic and acidic residues" evidence="4">
    <location>
        <begin position="363"/>
        <end position="378"/>
    </location>
</feature>
<dbReference type="OrthoDB" id="515602at2759"/>
<evidence type="ECO:0000256" key="3">
    <source>
        <dbReference type="ARBA" id="ARBA00023163"/>
    </source>
</evidence>
<evidence type="ECO:0008006" key="7">
    <source>
        <dbReference type="Google" id="ProtNLM"/>
    </source>
</evidence>
<accession>A0A9D4Z046</accession>
<keyword evidence="6" id="KW-1185">Reference proteome</keyword>
<reference evidence="5" key="2">
    <citation type="submission" date="2020-11" db="EMBL/GenBank/DDBJ databases">
        <authorList>
            <person name="Cecchin M."/>
            <person name="Marcolungo L."/>
            <person name="Rossato M."/>
            <person name="Girolomoni L."/>
            <person name="Cosentino E."/>
            <person name="Cuine S."/>
            <person name="Li-Beisson Y."/>
            <person name="Delledonne M."/>
            <person name="Ballottari M."/>
        </authorList>
    </citation>
    <scope>NUCLEOTIDE SEQUENCE</scope>
    <source>
        <strain evidence="5">211/11P</strain>
        <tissue evidence="5">Whole cell</tissue>
    </source>
</reference>
<organism evidence="5 6">
    <name type="scientific">Chlorella vulgaris</name>
    <name type="common">Green alga</name>
    <dbReference type="NCBI Taxonomy" id="3077"/>
    <lineage>
        <taxon>Eukaryota</taxon>
        <taxon>Viridiplantae</taxon>
        <taxon>Chlorophyta</taxon>
        <taxon>core chlorophytes</taxon>
        <taxon>Trebouxiophyceae</taxon>
        <taxon>Chlorellales</taxon>
        <taxon>Chlorellaceae</taxon>
        <taxon>Chlorella clade</taxon>
        <taxon>Chlorella</taxon>
    </lineage>
</organism>
<feature type="compositionally biased region" description="Basic and acidic residues" evidence="4">
    <location>
        <begin position="455"/>
        <end position="470"/>
    </location>
</feature>
<feature type="compositionally biased region" description="Basic and acidic residues" evidence="4">
    <location>
        <begin position="436"/>
        <end position="445"/>
    </location>
</feature>
<feature type="region of interest" description="Disordered" evidence="4">
    <location>
        <begin position="80"/>
        <end position="101"/>
    </location>
</feature>
<keyword evidence="1" id="KW-0889">Transcription antitermination</keyword>
<feature type="compositionally biased region" description="Low complexity" evidence="4">
    <location>
        <begin position="709"/>
        <end position="724"/>
    </location>
</feature>
<feature type="region of interest" description="Disordered" evidence="4">
    <location>
        <begin position="1110"/>
        <end position="1133"/>
    </location>
</feature>
<feature type="compositionally biased region" description="Low complexity" evidence="4">
    <location>
        <begin position="941"/>
        <end position="952"/>
    </location>
</feature>
<proteinExistence type="predicted"/>
<dbReference type="InterPro" id="IPR043425">
    <property type="entry name" value="NusG-like"/>
</dbReference>
<feature type="compositionally biased region" description="Gly residues" evidence="4">
    <location>
        <begin position="1119"/>
        <end position="1133"/>
    </location>
</feature>
<evidence type="ECO:0000256" key="4">
    <source>
        <dbReference type="SAM" id="MobiDB-lite"/>
    </source>
</evidence>
<protein>
    <recommendedName>
        <fullName evidence="7">KOW domain-containing protein</fullName>
    </recommendedName>
</protein>
<feature type="compositionally biased region" description="Basic and acidic residues" evidence="4">
    <location>
        <begin position="899"/>
        <end position="925"/>
    </location>
</feature>
<dbReference type="PANTHER" id="PTHR30265:SF4">
    <property type="entry name" value="KOW MOTIF FAMILY PROTEIN, EXPRESSED"/>
    <property type="match status" value="1"/>
</dbReference>
<dbReference type="Gene3D" id="2.30.30.30">
    <property type="match status" value="1"/>
</dbReference>
<feature type="compositionally biased region" description="Low complexity" evidence="4">
    <location>
        <begin position="401"/>
        <end position="412"/>
    </location>
</feature>
<feature type="compositionally biased region" description="Basic and acidic residues" evidence="4">
    <location>
        <begin position="975"/>
        <end position="984"/>
    </location>
</feature>
<keyword evidence="3" id="KW-0804">Transcription</keyword>
<name>A0A9D4Z046_CHLVU</name>
<evidence type="ECO:0000256" key="1">
    <source>
        <dbReference type="ARBA" id="ARBA00022814"/>
    </source>
</evidence>
<evidence type="ECO:0000256" key="2">
    <source>
        <dbReference type="ARBA" id="ARBA00023015"/>
    </source>
</evidence>
<comment type="caution">
    <text evidence="5">The sequence shown here is derived from an EMBL/GenBank/DDBJ whole genome shotgun (WGS) entry which is preliminary data.</text>
</comment>
<dbReference type="InterPro" id="IPR014722">
    <property type="entry name" value="Rib_uL2_dom2"/>
</dbReference>
<dbReference type="Proteomes" id="UP001055712">
    <property type="component" value="Unassembled WGS sequence"/>
</dbReference>
<feature type="compositionally biased region" description="Gly residues" evidence="4">
    <location>
        <begin position="886"/>
        <end position="897"/>
    </location>
</feature>
<dbReference type="PANTHER" id="PTHR30265">
    <property type="entry name" value="RHO-INTERACTING TRANSCRIPTION TERMINATION FACTOR NUSG"/>
    <property type="match status" value="1"/>
</dbReference>
<feature type="compositionally biased region" description="Low complexity" evidence="4">
    <location>
        <begin position="785"/>
        <end position="808"/>
    </location>
</feature>
<feature type="compositionally biased region" description="Gly residues" evidence="4">
    <location>
        <begin position="1038"/>
        <end position="1053"/>
    </location>
</feature>
<evidence type="ECO:0000313" key="6">
    <source>
        <dbReference type="Proteomes" id="UP001055712"/>
    </source>
</evidence>
<gene>
    <name evidence="5" type="ORF">D9Q98_002844</name>
</gene>
<feature type="compositionally biased region" description="Low complexity" evidence="4">
    <location>
        <begin position="326"/>
        <end position="336"/>
    </location>
</feature>
<sequence length="1133" mass="118061">MQLTHHQALGLWRNATTCRPASRRPLRCRAAAAKDEDEAAKVKSARLARILRQYDKQDPDSQKAELQEYMYRRREWVGGDDPEASRMRRASTGTRATPDPGADLREINRYFPERPVGNTVKRIPNYGLHGKGELQWWALFVKAGQEKKVAEGLTKYMSELPPLDPLEEGGEPRERVVETRYPKKSLKVWNPKTGKMGTKVLRYPSTYAEVLVGGLNGGWVLLRTVMDFEAHQRIVNHPAFCYFVHCDQVTDRQGVYRKDLRKHDFPKPCPPEVLEEVDQWEADMRPVLESTVKDILETHEEAEGRSKGPQAYGEDSWQDPNAFAEAQAAEAAGQDRAAAERRPFGGDRTGGFGPSGRRGRGRGGRERFQDARGGEQERGGGSGGGWYEGGAGSGFGGGYEQPGQQQGAFAASGGEGRSQTGWEPRERRPYNAGGRFGDRDGERGGRFGGGGGRFEGGRGRFDGGRGRRSEYGSGGLEQRDTGSSFDGGRGRRSEYGGGGLEQRDTGSSFDGGRGRRSEYDGGGLEQRDTGSSFDGGRGRRSEYGGGGLEQRDTGSSFDGGRGRRSEYGGGGLEQRDTGSSFDGGRGRRSEYGGGGLEQRDTGSSFEPRVEGREGWQDRSGGRSFERRGGADGGEGQGWQPRSGGRQFEERRSSPSFGGGRGGGERREYGGGRGRGERREFGGRGRGGERRQGGSQEQGNDWSSKGWFEGDAGAAGAAGASPGEGMDSPWGPADDMPVAASTGSGTFSGWVDSAADAFDFGSPAAAAPAAAPAGSNWSWGEALGQQPAAAAAAAPPAEQPPAATGPAAGTPGGFSAADAAGMWDEQPAADLGWGASPAAPGGDSVAYGIPQQRGSGEWRPRGADDSGGGRGGRGGRFGDRGSDRGGRFGGRGGRGAGGAERSDRRGGERRGGGGDRFADRERRGGRDGGAASGAWYEGGDSGSSTAGASPPADLSWWDSPGASDDTGFAGMYKGSAEWERGEEARSSGGSSSRRRSDRSAEPSGGAGDSPSPSATASSGAGGGGEDAWWLKPEGEPVFRGGGGGGNSGGGGSGGASAADAAAAAAFTPGQAVAVTAGNFRDFEGTVVASDGGRVTTELDIFGKRTRVELNPSEVVPASSGGEGDGAGGSSAGDA</sequence>
<reference evidence="5" key="1">
    <citation type="journal article" date="2019" name="Plant J.">
        <title>Chlorella vulgaris genome assembly and annotation reveals the molecular basis for metabolic acclimation to high light conditions.</title>
        <authorList>
            <person name="Cecchin M."/>
            <person name="Marcolungo L."/>
            <person name="Rossato M."/>
            <person name="Girolomoni L."/>
            <person name="Cosentino E."/>
            <person name="Cuine S."/>
            <person name="Li-Beisson Y."/>
            <person name="Delledonne M."/>
            <person name="Ballottari M."/>
        </authorList>
    </citation>
    <scope>NUCLEOTIDE SEQUENCE</scope>
    <source>
        <strain evidence="5">211/11P</strain>
    </source>
</reference>
<feature type="compositionally biased region" description="Basic and acidic residues" evidence="4">
    <location>
        <begin position="875"/>
        <end position="885"/>
    </location>
</feature>
<dbReference type="CDD" id="cd06091">
    <property type="entry name" value="KOW_NusG"/>
    <property type="match status" value="1"/>
</dbReference>
<dbReference type="AlphaFoldDB" id="A0A9D4Z046"/>
<feature type="region of interest" description="Disordered" evidence="4">
    <location>
        <begin position="326"/>
        <end position="750"/>
    </location>
</feature>
<feature type="compositionally biased region" description="Gly residues" evidence="4">
    <location>
        <begin position="379"/>
        <end position="400"/>
    </location>
</feature>